<accession>A0A167NV46</accession>
<dbReference type="GeneID" id="30023869"/>
<comment type="caution">
    <text evidence="1">The sequence shown here is derived from an EMBL/GenBank/DDBJ whole genome shotgun (WGS) entry which is preliminary data.</text>
</comment>
<gene>
    <name evidence="1" type="ORF">ISF_07577</name>
</gene>
<dbReference type="Proteomes" id="UP000076744">
    <property type="component" value="Unassembled WGS sequence"/>
</dbReference>
<dbReference type="RefSeq" id="XP_018701490.1">
    <property type="nucleotide sequence ID" value="XM_018851180.1"/>
</dbReference>
<evidence type="ECO:0000313" key="1">
    <source>
        <dbReference type="EMBL" id="OAA55979.1"/>
    </source>
</evidence>
<dbReference type="EMBL" id="AZHB01000023">
    <property type="protein sequence ID" value="OAA55979.1"/>
    <property type="molecule type" value="Genomic_DNA"/>
</dbReference>
<dbReference type="AlphaFoldDB" id="A0A167NV46"/>
<reference evidence="1 2" key="1">
    <citation type="journal article" date="2016" name="Genome Biol. Evol.">
        <title>Divergent and convergent evolution of fungal pathogenicity.</title>
        <authorList>
            <person name="Shang Y."/>
            <person name="Xiao G."/>
            <person name="Zheng P."/>
            <person name="Cen K."/>
            <person name="Zhan S."/>
            <person name="Wang C."/>
        </authorList>
    </citation>
    <scope>NUCLEOTIDE SEQUENCE [LARGE SCALE GENOMIC DNA]</scope>
    <source>
        <strain evidence="1 2">ARSEF 2679</strain>
    </source>
</reference>
<proteinExistence type="predicted"/>
<protein>
    <submittedName>
        <fullName evidence="1">Uncharacterized protein</fullName>
    </submittedName>
</protein>
<organism evidence="1 2">
    <name type="scientific">Cordyceps fumosorosea (strain ARSEF 2679)</name>
    <name type="common">Isaria fumosorosea</name>
    <dbReference type="NCBI Taxonomy" id="1081104"/>
    <lineage>
        <taxon>Eukaryota</taxon>
        <taxon>Fungi</taxon>
        <taxon>Dikarya</taxon>
        <taxon>Ascomycota</taxon>
        <taxon>Pezizomycotina</taxon>
        <taxon>Sordariomycetes</taxon>
        <taxon>Hypocreomycetidae</taxon>
        <taxon>Hypocreales</taxon>
        <taxon>Cordycipitaceae</taxon>
        <taxon>Cordyceps</taxon>
    </lineage>
</organism>
<keyword evidence="2" id="KW-1185">Reference proteome</keyword>
<name>A0A167NV46_CORFA</name>
<dbReference type="OrthoDB" id="10677123at2759"/>
<sequence>MSFALGQKRCVGSLENAEVRSARRHNPAPDGKVLNHIINSPTLNLGAPQSSDMHLALGVSLQEADADADQPDYTLCPADLDLETQNMQSYDMVWGPLGSAGSSDQQAEPDLFDFGLCPADLDLETQNMQSYDMAWGSGG</sequence>
<evidence type="ECO:0000313" key="2">
    <source>
        <dbReference type="Proteomes" id="UP000076744"/>
    </source>
</evidence>